<dbReference type="EMBL" id="JX904580">
    <property type="protein sequence ID" value="AGA18447.1"/>
    <property type="molecule type" value="Genomic_DNA"/>
</dbReference>
<sequence length="170" mass="18085">MAAAYKVTSDPFFVNGNVTQTVVDTYREIEISLPLDSLNQEGILVHGVYWTAFEPDSVPAAQSSVNMQVTATSKDAIVSANDANLISRREVIITGGAAEFSGPHVVDFIGSGAPYQTDDNLMLVATDNLFLGFNSANQVGLKGAFVRVICSRVKLTSSAYAAMVTNELSS</sequence>
<name>S4TFD5_9VIRU</name>
<reference evidence="1" key="1">
    <citation type="journal article" date="2013" name="ISME J.">
        <title>Previously unknown and highly divergent ssDNA viruses populate the oceans.</title>
        <authorList>
            <person name="Labonte J.M."/>
            <person name="Suttle C.A."/>
        </authorList>
    </citation>
    <scope>NUCLEOTIDE SEQUENCE</scope>
</reference>
<protein>
    <submittedName>
        <fullName evidence="1">Uncharacterized protein</fullName>
    </submittedName>
</protein>
<accession>S4TFD5</accession>
<evidence type="ECO:0000313" key="1">
    <source>
        <dbReference type="EMBL" id="AGA18447.1"/>
    </source>
</evidence>
<organism evidence="1">
    <name type="scientific">uncultured marine virus</name>
    <dbReference type="NCBI Taxonomy" id="186617"/>
    <lineage>
        <taxon>Viruses</taxon>
        <taxon>environmental samples</taxon>
    </lineage>
</organism>
<proteinExistence type="predicted"/>